<proteinExistence type="predicted"/>
<keyword evidence="2" id="KW-1185">Reference proteome</keyword>
<evidence type="ECO:0000313" key="1">
    <source>
        <dbReference type="EMBL" id="KAA1119086.1"/>
    </source>
</evidence>
<dbReference type="AlphaFoldDB" id="A0A5B0R0S2"/>
<sequence length="440" mass="49827">MASPQHLRKPRYQALGRSSAVNGQKTLLDLPIEMILEIITWLPRSREKARRKSKQISPRKALRLTSRFLAVALEPFLLDAVSISCASSARDFLKWCTECVAQNRDPPVRRLSISNVGHPSLGITNPQLVSYNVFEDILSVISPSLHQLKIEFYNCFEFSDKIVHSFGRATRLWALHLQINGQPPRLNPVPQVSMRDASANLNLHDPYPFLASLRALPSLSELDLNNCLDYCMSLDTNPDSNLLLCVQHLSINIDSHSTSLPSHPHKFLLELCRAFSESLLILEIKGSRYDSSKLLPVLGATRRRLEALYISDVTLAQKCQELKFPRLRTFMLDDSRYLTRDEFHSPFFEQISTLVLRRWKGTDVPLEIPVEAFPNLNRVVLTYTSHITLDIASLLKECQGACIDLLATPKSVNLKEIWAVDAAEARHCSIHKHIGQIPKV</sequence>
<dbReference type="Gene3D" id="3.80.10.10">
    <property type="entry name" value="Ribonuclease Inhibitor"/>
    <property type="match status" value="1"/>
</dbReference>
<evidence type="ECO:0000313" key="2">
    <source>
        <dbReference type="Proteomes" id="UP000324748"/>
    </source>
</evidence>
<evidence type="ECO:0008006" key="3">
    <source>
        <dbReference type="Google" id="ProtNLM"/>
    </source>
</evidence>
<dbReference type="EMBL" id="VSWC01000001">
    <property type="protein sequence ID" value="KAA1119086.1"/>
    <property type="molecule type" value="Genomic_DNA"/>
</dbReference>
<accession>A0A5B0R0S2</accession>
<dbReference type="SUPFAM" id="SSF52047">
    <property type="entry name" value="RNI-like"/>
    <property type="match status" value="1"/>
</dbReference>
<dbReference type="Proteomes" id="UP000324748">
    <property type="component" value="Unassembled WGS sequence"/>
</dbReference>
<gene>
    <name evidence="1" type="ORF">PGT21_014801</name>
</gene>
<dbReference type="OrthoDB" id="2504166at2759"/>
<name>A0A5B0R0S2_PUCGR</name>
<protein>
    <recommendedName>
        <fullName evidence="3">F-box domain-containing protein</fullName>
    </recommendedName>
</protein>
<organism evidence="1 2">
    <name type="scientific">Puccinia graminis f. sp. tritici</name>
    <dbReference type="NCBI Taxonomy" id="56615"/>
    <lineage>
        <taxon>Eukaryota</taxon>
        <taxon>Fungi</taxon>
        <taxon>Dikarya</taxon>
        <taxon>Basidiomycota</taxon>
        <taxon>Pucciniomycotina</taxon>
        <taxon>Pucciniomycetes</taxon>
        <taxon>Pucciniales</taxon>
        <taxon>Pucciniaceae</taxon>
        <taxon>Puccinia</taxon>
    </lineage>
</organism>
<dbReference type="InterPro" id="IPR032675">
    <property type="entry name" value="LRR_dom_sf"/>
</dbReference>
<comment type="caution">
    <text evidence="1">The sequence shown here is derived from an EMBL/GenBank/DDBJ whole genome shotgun (WGS) entry which is preliminary data.</text>
</comment>
<reference evidence="1 2" key="1">
    <citation type="submission" date="2019-05" db="EMBL/GenBank/DDBJ databases">
        <title>Emergence of the Ug99 lineage of the wheat stem rust pathogen through somatic hybridization.</title>
        <authorList>
            <person name="Li F."/>
            <person name="Upadhyaya N.M."/>
            <person name="Sperschneider J."/>
            <person name="Matny O."/>
            <person name="Nguyen-Phuc H."/>
            <person name="Mago R."/>
            <person name="Raley C."/>
            <person name="Miller M.E."/>
            <person name="Silverstein K.A.T."/>
            <person name="Henningsen E."/>
            <person name="Hirsch C.D."/>
            <person name="Visser B."/>
            <person name="Pretorius Z.A."/>
            <person name="Steffenson B.J."/>
            <person name="Schwessinger B."/>
            <person name="Dodds P.N."/>
            <person name="Figueroa M."/>
        </authorList>
    </citation>
    <scope>NUCLEOTIDE SEQUENCE [LARGE SCALE GENOMIC DNA]</scope>
    <source>
        <strain evidence="1">21-0</strain>
    </source>
</reference>